<dbReference type="EMBL" id="JABFAA010354394">
    <property type="protein sequence ID" value="MBA0702889.1"/>
    <property type="molecule type" value="Genomic_DNA"/>
</dbReference>
<organism evidence="1 2">
    <name type="scientific">Gossypium aridum</name>
    <name type="common">American cotton</name>
    <name type="synonym">Erioxylum aridum</name>
    <dbReference type="NCBI Taxonomy" id="34290"/>
    <lineage>
        <taxon>Eukaryota</taxon>
        <taxon>Viridiplantae</taxon>
        <taxon>Streptophyta</taxon>
        <taxon>Embryophyta</taxon>
        <taxon>Tracheophyta</taxon>
        <taxon>Spermatophyta</taxon>
        <taxon>Magnoliopsida</taxon>
        <taxon>eudicotyledons</taxon>
        <taxon>Gunneridae</taxon>
        <taxon>Pentapetalae</taxon>
        <taxon>rosids</taxon>
        <taxon>malvids</taxon>
        <taxon>Malvales</taxon>
        <taxon>Malvaceae</taxon>
        <taxon>Malvoideae</taxon>
        <taxon>Gossypium</taxon>
    </lineage>
</organism>
<evidence type="ECO:0000313" key="2">
    <source>
        <dbReference type="Proteomes" id="UP000593577"/>
    </source>
</evidence>
<dbReference type="AlphaFoldDB" id="A0A7J8YV58"/>
<reference evidence="1 2" key="1">
    <citation type="journal article" date="2019" name="Genome Biol. Evol.">
        <title>Insights into the evolution of the New World diploid cottons (Gossypium, subgenus Houzingenia) based on genome sequencing.</title>
        <authorList>
            <person name="Grover C.E."/>
            <person name="Arick M.A. 2nd"/>
            <person name="Thrash A."/>
            <person name="Conover J.L."/>
            <person name="Sanders W.S."/>
            <person name="Peterson D.G."/>
            <person name="Frelichowski J.E."/>
            <person name="Scheffler J.A."/>
            <person name="Scheffler B.E."/>
            <person name="Wendel J.F."/>
        </authorList>
    </citation>
    <scope>NUCLEOTIDE SEQUENCE [LARGE SCALE GENOMIC DNA]</scope>
    <source>
        <strain evidence="1">185</strain>
        <tissue evidence="1">Leaf</tissue>
    </source>
</reference>
<name>A0A7J8YV58_GOSAI</name>
<keyword evidence="2" id="KW-1185">Reference proteome</keyword>
<dbReference type="Proteomes" id="UP000593577">
    <property type="component" value="Unassembled WGS sequence"/>
</dbReference>
<comment type="caution">
    <text evidence="1">The sequence shown here is derived from an EMBL/GenBank/DDBJ whole genome shotgun (WGS) entry which is preliminary data.</text>
</comment>
<protein>
    <submittedName>
        <fullName evidence="1">Uncharacterized protein</fullName>
    </submittedName>
</protein>
<gene>
    <name evidence="1" type="ORF">Goari_026758</name>
</gene>
<accession>A0A7J8YV58</accession>
<sequence length="17" mass="2030">MDREYTSLVFLLDAPLF</sequence>
<evidence type="ECO:0000313" key="1">
    <source>
        <dbReference type="EMBL" id="MBA0702889.1"/>
    </source>
</evidence>
<proteinExistence type="predicted"/>